<feature type="domain" description="Sortilin N-terminal" evidence="3">
    <location>
        <begin position="643"/>
        <end position="764"/>
    </location>
</feature>
<dbReference type="PANTHER" id="PTHR43739:SF5">
    <property type="entry name" value="EXO-ALPHA-SIALIDASE"/>
    <property type="match status" value="1"/>
</dbReference>
<dbReference type="Gene3D" id="2.130.10.10">
    <property type="entry name" value="YVTN repeat-like/Quinoprotein amine dehydrogenase"/>
    <property type="match status" value="4"/>
</dbReference>
<dbReference type="InterPro" id="IPR015943">
    <property type="entry name" value="WD40/YVTN_repeat-like_dom_sf"/>
</dbReference>
<evidence type="ECO:0000256" key="1">
    <source>
        <dbReference type="ARBA" id="ARBA00022737"/>
    </source>
</evidence>
<keyword evidence="2" id="KW-0732">Signal</keyword>
<reference evidence="4 5" key="1">
    <citation type="submission" date="2020-03" db="EMBL/GenBank/DDBJ databases">
        <title>Genomic Encyclopedia of Type Strains, Phase IV (KMG-IV): sequencing the most valuable type-strain genomes for metagenomic binning, comparative biology and taxonomic classification.</title>
        <authorList>
            <person name="Goeker M."/>
        </authorList>
    </citation>
    <scope>NUCLEOTIDE SEQUENCE [LARGE SCALE GENOMIC DNA]</scope>
    <source>
        <strain evidence="4 5">DSM 101599</strain>
    </source>
</reference>
<keyword evidence="5" id="KW-1185">Reference proteome</keyword>
<dbReference type="Proteomes" id="UP000745859">
    <property type="component" value="Unassembled WGS sequence"/>
</dbReference>
<dbReference type="EMBL" id="JAASQL010000001">
    <property type="protein sequence ID" value="NIJ44878.1"/>
    <property type="molecule type" value="Genomic_DNA"/>
</dbReference>
<protein>
    <submittedName>
        <fullName evidence="4">Photosystem II stability/assembly factor-like uncharacterized protein</fullName>
    </submittedName>
</protein>
<sequence length="853" mass="96528">MNRIVVLVIAALCSINTNAQLNKKYFKSLNNKQVTSTDLVQWQQVGPGMSGYCEEFWCHPTQKNVMMMSPDMYNTYGTWDGGKSWHTVKDVDGTGKDMGRIRKFEFSHQNPDFGFAISGSGQLYKTTDTGKSWKAITSFKGRYSEITVDPSNDRNWYIGIGDFWNVKKNWRHQNGQVGKLYNNVIYRSTDKGTTWEKFKIGDFEKIDIGRIIVHPTNSKILIAATNQGVFRSTNQGKTWEASGKGLPVNRPRDIDAFFDEKSKEFVLYLVDQTAFVANGKTVTTKGGIYKSTDSGKSWQNITGNLAVDMTKITSKGLQNKYWNSIAFWFQTSAKKIKQIHPELPNEVLDVWHRIQVNPTNKNEIYISHNNKHDKSFLPGGAWKSNDGGKTWKAVARAGKYWIDGKDNTYWESRNNSLNTNTKFAHMQPEMDRREESWGNRFLELSVDGTAYICLDQQVLQSKDGGNSWQQIDDDETAPGSKNWVGRGDSNLPGRNMLLETGIKDRYLLGSGEHGLWQTAPLGNHPDKMAVAVTQIDGQIRHGGSHSPGAMAVHPNNPNIIYFMSYRQENRGMLRKSVDAGKTWENIATIFDADVPQHMRLIFQNSLIIDPVHPENMYFCATRKPISQVAGPYAKKLTKGDFGFYRSFDGGYTWELSNTGLHEKASVRRIIFDVNNSTNLYAAVNDNSGGLYKTTNQGKNWEKMKIPSEIQNVNNVFMDRNTKSLFISCGNEEATDKGGGVWKSENNGESWTRIFEMPYVWQCETSPINSKIITVSVPLPPKTKNKKAQLNPGAYVSFDAGKTWNKINKGLGQQDRIVDLKPDPYREDVFWASQKGSGWFIGYLKGTKKGWSKK</sequence>
<evidence type="ECO:0000259" key="3">
    <source>
        <dbReference type="Pfam" id="PF15902"/>
    </source>
</evidence>
<feature type="chain" id="PRO_5046284965" evidence="2">
    <location>
        <begin position="20"/>
        <end position="853"/>
    </location>
</feature>
<dbReference type="PANTHER" id="PTHR43739">
    <property type="entry name" value="XYLOGLUCANASE (EUROFUNG)"/>
    <property type="match status" value="1"/>
</dbReference>
<evidence type="ECO:0000313" key="4">
    <source>
        <dbReference type="EMBL" id="NIJ44878.1"/>
    </source>
</evidence>
<proteinExistence type="predicted"/>
<feature type="domain" description="Sortilin N-terminal" evidence="3">
    <location>
        <begin position="184"/>
        <end position="303"/>
    </location>
</feature>
<dbReference type="InterPro" id="IPR052025">
    <property type="entry name" value="Xyloglucanase_GH74"/>
</dbReference>
<feature type="signal peptide" evidence="2">
    <location>
        <begin position="1"/>
        <end position="19"/>
    </location>
</feature>
<accession>A0ABX0U7Q0</accession>
<organism evidence="4 5">
    <name type="scientific">Wenyingzhuangia heitensis</name>
    <dbReference type="NCBI Taxonomy" id="1487859"/>
    <lineage>
        <taxon>Bacteria</taxon>
        <taxon>Pseudomonadati</taxon>
        <taxon>Bacteroidota</taxon>
        <taxon>Flavobacteriia</taxon>
        <taxon>Flavobacteriales</taxon>
        <taxon>Flavobacteriaceae</taxon>
        <taxon>Wenyingzhuangia</taxon>
    </lineage>
</organism>
<name>A0ABX0U7Q0_9FLAO</name>
<keyword evidence="1" id="KW-0677">Repeat</keyword>
<comment type="caution">
    <text evidence="4">The sequence shown here is derived from an EMBL/GenBank/DDBJ whole genome shotgun (WGS) entry which is preliminary data.</text>
</comment>
<evidence type="ECO:0000313" key="5">
    <source>
        <dbReference type="Proteomes" id="UP000745859"/>
    </source>
</evidence>
<dbReference type="RefSeq" id="WP_167185705.1">
    <property type="nucleotide sequence ID" value="NZ_JAASQL010000001.1"/>
</dbReference>
<gene>
    <name evidence="4" type="ORF">FHR24_001317</name>
</gene>
<dbReference type="InterPro" id="IPR031778">
    <property type="entry name" value="Sortilin_N"/>
</dbReference>
<evidence type="ECO:0000256" key="2">
    <source>
        <dbReference type="SAM" id="SignalP"/>
    </source>
</evidence>
<dbReference type="Pfam" id="PF15902">
    <property type="entry name" value="Sortilin-Vps10"/>
    <property type="match status" value="2"/>
</dbReference>
<dbReference type="CDD" id="cd15482">
    <property type="entry name" value="Sialidase_non-viral"/>
    <property type="match status" value="1"/>
</dbReference>
<dbReference type="SUPFAM" id="SSF110296">
    <property type="entry name" value="Oligoxyloglucan reducing end-specific cellobiohydrolase"/>
    <property type="match status" value="2"/>
</dbReference>